<name>A0A4P7MSN7_PYROR</name>
<organism evidence="1 2">
    <name type="scientific">Pyricularia oryzae</name>
    <name type="common">Rice blast fungus</name>
    <name type="synonym">Magnaporthe oryzae</name>
    <dbReference type="NCBI Taxonomy" id="318829"/>
    <lineage>
        <taxon>Eukaryota</taxon>
        <taxon>Fungi</taxon>
        <taxon>Dikarya</taxon>
        <taxon>Ascomycota</taxon>
        <taxon>Pezizomycotina</taxon>
        <taxon>Sordariomycetes</taxon>
        <taxon>Sordariomycetidae</taxon>
        <taxon>Magnaporthales</taxon>
        <taxon>Pyriculariaceae</taxon>
        <taxon>Pyricularia</taxon>
    </lineage>
</organism>
<evidence type="ECO:0008006" key="3">
    <source>
        <dbReference type="Google" id="ProtNLM"/>
    </source>
</evidence>
<reference evidence="1 2" key="1">
    <citation type="journal article" date="2019" name="Mol. Biol. Evol.">
        <title>Blast fungal genomes show frequent chromosomal changes, gene gains and losses, and effector gene turnover.</title>
        <authorList>
            <person name="Gomez Luciano L.B."/>
            <person name="Jason Tsai I."/>
            <person name="Chuma I."/>
            <person name="Tosa Y."/>
            <person name="Chen Y.H."/>
            <person name="Li J.Y."/>
            <person name="Li M.Y."/>
            <person name="Jade Lu M.Y."/>
            <person name="Nakayashiki H."/>
            <person name="Li W.H."/>
        </authorList>
    </citation>
    <scope>NUCLEOTIDE SEQUENCE [LARGE SCALE GENOMIC DNA]</scope>
    <source>
        <strain evidence="1">MZ5-1-6</strain>
    </source>
</reference>
<accession>A0A4P7MSN7</accession>
<dbReference type="EMBL" id="CP034204">
    <property type="protein sequence ID" value="QBZ53307.1"/>
    <property type="molecule type" value="Genomic_DNA"/>
</dbReference>
<gene>
    <name evidence="1" type="ORF">PoMZ_08983</name>
</gene>
<dbReference type="AlphaFoldDB" id="A0A4P7MSN7"/>
<dbReference type="Proteomes" id="UP000294847">
    <property type="component" value="Chromosome 1"/>
</dbReference>
<sequence>MTTAYVVDPEGDVLLHLRFFPDKPFAPWTANYGSSFMAPDPVSISLGELQVTVSSKHLALAFPYFNGMLMGRWLESARCADGLRHMLLNEDEGFDPDALMISMDIIHGKNKKVPRAVDLDMLAKISVLVDYFQCDEFLEVWIQLWIKELVKSFPTSFNKDLVLWILLATQTAITDGNGPIRTLMLPISESVIAEINFRQELLVDQTLDVIREFAQDLATGNTNCTYECNCMLLGAMAKQMPLNWPWSSTRSRPTKTFSIK</sequence>
<proteinExistence type="predicted"/>
<evidence type="ECO:0000313" key="2">
    <source>
        <dbReference type="Proteomes" id="UP000294847"/>
    </source>
</evidence>
<evidence type="ECO:0000313" key="1">
    <source>
        <dbReference type="EMBL" id="QBZ53307.1"/>
    </source>
</evidence>
<protein>
    <recommendedName>
        <fullName evidence="3">BTB domain-containing protein</fullName>
    </recommendedName>
</protein>